<comment type="caution">
    <text evidence="1">The sequence shown here is derived from an EMBL/GenBank/DDBJ whole genome shotgun (WGS) entry which is preliminary data.</text>
</comment>
<evidence type="ECO:0000313" key="1">
    <source>
        <dbReference type="EMBL" id="VEL29936.1"/>
    </source>
</evidence>
<sequence length="101" mass="11117">MTAGKLNTGDDSAYADGNEFSHIVDEDGNYAIKFGVESSTRARQQIGIDPFHSFPISGPKQVAGHKMLQLRLYSTGIGLLLINFTRVKVSLVNRRHTLAVR</sequence>
<evidence type="ECO:0000313" key="2">
    <source>
        <dbReference type="Proteomes" id="UP000784294"/>
    </source>
</evidence>
<dbReference type="AlphaFoldDB" id="A0A3S5A7N7"/>
<name>A0A3S5A7N7_9PLAT</name>
<gene>
    <name evidence="1" type="ORF">PXEA_LOCUS23376</name>
</gene>
<reference evidence="1" key="1">
    <citation type="submission" date="2018-11" db="EMBL/GenBank/DDBJ databases">
        <authorList>
            <consortium name="Pathogen Informatics"/>
        </authorList>
    </citation>
    <scope>NUCLEOTIDE SEQUENCE</scope>
</reference>
<keyword evidence="2" id="KW-1185">Reference proteome</keyword>
<proteinExistence type="predicted"/>
<protein>
    <submittedName>
        <fullName evidence="1">Uncharacterized protein</fullName>
    </submittedName>
</protein>
<dbReference type="Proteomes" id="UP000784294">
    <property type="component" value="Unassembled WGS sequence"/>
</dbReference>
<organism evidence="1 2">
    <name type="scientific">Protopolystoma xenopodis</name>
    <dbReference type="NCBI Taxonomy" id="117903"/>
    <lineage>
        <taxon>Eukaryota</taxon>
        <taxon>Metazoa</taxon>
        <taxon>Spiralia</taxon>
        <taxon>Lophotrochozoa</taxon>
        <taxon>Platyhelminthes</taxon>
        <taxon>Monogenea</taxon>
        <taxon>Polyopisthocotylea</taxon>
        <taxon>Polystomatidea</taxon>
        <taxon>Polystomatidae</taxon>
        <taxon>Protopolystoma</taxon>
    </lineage>
</organism>
<dbReference type="EMBL" id="CAAALY010107828">
    <property type="protein sequence ID" value="VEL29936.1"/>
    <property type="molecule type" value="Genomic_DNA"/>
</dbReference>
<accession>A0A3S5A7N7</accession>